<comment type="caution">
    <text evidence="1">The sequence shown here is derived from an EMBL/GenBank/DDBJ whole genome shotgun (WGS) entry which is preliminary data.</text>
</comment>
<evidence type="ECO:0000313" key="1">
    <source>
        <dbReference type="EMBL" id="KAJ1949955.1"/>
    </source>
</evidence>
<proteinExistence type="predicted"/>
<gene>
    <name evidence="1" type="primary">GIM5</name>
    <name evidence="1" type="ORF">FBU59_000910</name>
</gene>
<organism evidence="1 2">
    <name type="scientific">Linderina macrospora</name>
    <dbReference type="NCBI Taxonomy" id="4868"/>
    <lineage>
        <taxon>Eukaryota</taxon>
        <taxon>Fungi</taxon>
        <taxon>Fungi incertae sedis</taxon>
        <taxon>Zoopagomycota</taxon>
        <taxon>Kickxellomycotina</taxon>
        <taxon>Kickxellomycetes</taxon>
        <taxon>Kickxellales</taxon>
        <taxon>Kickxellaceae</taxon>
        <taxon>Linderina</taxon>
    </lineage>
</organism>
<dbReference type="EMBL" id="JANBPW010000321">
    <property type="protein sequence ID" value="KAJ1949955.1"/>
    <property type="molecule type" value="Genomic_DNA"/>
</dbReference>
<reference evidence="1" key="1">
    <citation type="submission" date="2022-07" db="EMBL/GenBank/DDBJ databases">
        <title>Phylogenomic reconstructions and comparative analyses of Kickxellomycotina fungi.</title>
        <authorList>
            <person name="Reynolds N.K."/>
            <person name="Stajich J.E."/>
            <person name="Barry K."/>
            <person name="Grigoriev I.V."/>
            <person name="Crous P."/>
            <person name="Smith M.E."/>
        </authorList>
    </citation>
    <scope>NUCLEOTIDE SEQUENCE</scope>
    <source>
        <strain evidence="1">NRRL 5244</strain>
    </source>
</reference>
<sequence length="167" mass="18927">MATADPKTQTISLEDMPLPQLHKLKAQFEEEIGELTSAFTQMKQAQAVFRECKNCVESMTPDNLDKTIMVPLTNSLYVPGKLSNIDSVVVDAGTGYYIEKSVVDAAQYYDTKAEFVQGNAKKIQETIEKKQTSFRGLLEIIQFKMTQQQRQQEQQQQQQQQKQGASK</sequence>
<dbReference type="Proteomes" id="UP001150603">
    <property type="component" value="Unassembled WGS sequence"/>
</dbReference>
<name>A0ACC1JFB5_9FUNG</name>
<evidence type="ECO:0000313" key="2">
    <source>
        <dbReference type="Proteomes" id="UP001150603"/>
    </source>
</evidence>
<accession>A0ACC1JFB5</accession>
<keyword evidence="2" id="KW-1185">Reference proteome</keyword>
<protein>
    <submittedName>
        <fullName evidence="1">Subunit of tubulin prefoldin</fullName>
    </submittedName>
</protein>